<gene>
    <name evidence="18" type="ORF">RB653_004781</name>
</gene>
<evidence type="ECO:0000256" key="6">
    <source>
        <dbReference type="ARBA" id="ARBA00022723"/>
    </source>
</evidence>
<dbReference type="GO" id="GO:0005524">
    <property type="term" value="F:ATP binding"/>
    <property type="evidence" value="ECO:0007669"/>
    <property type="project" value="UniProtKB-KW"/>
</dbReference>
<dbReference type="Gene3D" id="3.40.50.1000">
    <property type="entry name" value="HAD superfamily/HAD-like"/>
    <property type="match status" value="1"/>
</dbReference>
<comment type="subcellular location">
    <subcellularLocation>
        <location evidence="15">Membrane</location>
        <topology evidence="15">Multi-pass membrane protein</topology>
    </subcellularLocation>
    <subcellularLocation>
        <location evidence="1">Vacuole membrane</location>
        <topology evidence="1">Multi-pass membrane protein</topology>
    </subcellularLocation>
</comment>
<sequence>MTGSHEMESIMLDSMEDEFPVSVETLGKLVDVPKGFDTYAELGGLNGLATKLKTNTKTGLPLEKSSTEDNRVIKYSKNILPDPPHQPLWSIVLDALSDHILILLIVAAVVSIVLGSISYTSDHPETGWIDGVAILVAVILVVGITSLNDFKNQARFRELNDKSNDKEVKGIRGGEQCQISIFDVKVGDIISLDTGDILCADGVFIDGHALKCDESSITGESDPIKKGQPQENMDPFLISGSMVIEGFGTMLVTAVGVNSFNGKTMMGLRVESEDTPLQVKLSVLASRIGYFGMIAAVLMLLIAIPKYFIQRKVHHIEITREDAQPIVQLVISAITIVVVAVPEGLPLAVTMALAYGMMKMFKENNLVRNLASCETMGSATTICSDKTGTLTQNVMTVTSGAICGTFLTVDGIAQKMPKHIQTILTDGMAINSNAYEGVSSKGKLEFIGSKTECALLNFGKIFGCDYNEVRKRLEVVELYPFSSARKRMSVLVKHDQQLRLFTKGASEIILAQCSSYIDEMGNIRPISEAKTYFEEQINNFASDALRTIGLAYRDFQYGECDFKEPPENHLIFIGIVGIKDPLRPEVPDAVQVCKSAGIVVRMVTGDNLITAQNIARNCGILTEGGLCMEGPKFRELSQSEMDAILPRLQVLARSSPTDKQLLVGRLKDLGEVVAVTGDGTNDGPALKLANVGFSMGISGTEVAIAASDVVLLDDNFASIVRAVLWGRNIYDAICKFLQFQLTVNVVAVTIAFIGTLTSDVIEDDSSSTSGSSSSTSSSVDKGEQPRQGSPLTAVQLLWVNLIMDTLAALALATEPPTPELLNRPPNGKNAPLITRSMWKNIIGQAALQLAVLFTILYQGHNIFDHFTPSHFTITKNGIHHYTLVFNCFVFLQLFNEINARVLGNRTNPFKNFFNNPIFIAVMIFTLGVQIIFVTFGGQATSTDSLYIIEWICCVVVGAISLPVGLLLRKIPISEPVVKNEIPVHSEAIYTPPSPNPSSSNLLSGASGSSTNNNNNTKHSPISKDYPTSGESTPPINDEVSPLVNRKASVGASVNSQDINTPIPSSSNLVNLNKPTHVGRGWQIVRQTHKKLVVINALKEFSQQKRETDLVDIVRGTNRSSLHLPSLPSNN</sequence>
<evidence type="ECO:0000313" key="18">
    <source>
        <dbReference type="EMBL" id="KAK5583190.1"/>
    </source>
</evidence>
<feature type="transmembrane region" description="Helical" evidence="15">
    <location>
        <begin position="878"/>
        <end position="895"/>
    </location>
</feature>
<evidence type="ECO:0000259" key="17">
    <source>
        <dbReference type="SMART" id="SM00831"/>
    </source>
</evidence>
<keyword evidence="10" id="KW-0460">Magnesium</keyword>
<feature type="compositionally biased region" description="Low complexity" evidence="16">
    <location>
        <begin position="996"/>
        <end position="1015"/>
    </location>
</feature>
<dbReference type="InterPro" id="IPR023299">
    <property type="entry name" value="ATPase_P-typ_cyto_dom_N"/>
</dbReference>
<feature type="transmembrane region" description="Helical" evidence="15">
    <location>
        <begin position="127"/>
        <end position="147"/>
    </location>
</feature>
<comment type="caution">
    <text evidence="18">The sequence shown here is derived from an EMBL/GenBank/DDBJ whole genome shotgun (WGS) entry which is preliminary data.</text>
</comment>
<dbReference type="InterPro" id="IPR023298">
    <property type="entry name" value="ATPase_P-typ_TM_dom_sf"/>
</dbReference>
<comment type="caution">
    <text evidence="15">Lacks conserved residue(s) required for the propagation of feature annotation.</text>
</comment>
<keyword evidence="6" id="KW-0479">Metal-binding</keyword>
<dbReference type="Gene3D" id="3.40.1110.10">
    <property type="entry name" value="Calcium-transporting ATPase, cytoplasmic domain N"/>
    <property type="match status" value="1"/>
</dbReference>
<feature type="transmembrane region" description="Helical" evidence="15">
    <location>
        <begin position="288"/>
        <end position="309"/>
    </location>
</feature>
<evidence type="ECO:0000256" key="16">
    <source>
        <dbReference type="SAM" id="MobiDB-lite"/>
    </source>
</evidence>
<dbReference type="InterPro" id="IPR023214">
    <property type="entry name" value="HAD_sf"/>
</dbReference>
<dbReference type="SMART" id="SM00831">
    <property type="entry name" value="Cation_ATPase_N"/>
    <property type="match status" value="1"/>
</dbReference>
<dbReference type="Gene3D" id="1.20.1110.10">
    <property type="entry name" value="Calcium-transporting ATPase, transmembrane domain"/>
    <property type="match status" value="1"/>
</dbReference>
<dbReference type="PRINTS" id="PR00120">
    <property type="entry name" value="HATPASE"/>
</dbReference>
<feature type="compositionally biased region" description="Low complexity" evidence="16">
    <location>
        <begin position="766"/>
        <end position="778"/>
    </location>
</feature>
<keyword evidence="8 15" id="KW-0106">Calcium</keyword>
<dbReference type="EMBL" id="JAVFKY010000001">
    <property type="protein sequence ID" value="KAK5583190.1"/>
    <property type="molecule type" value="Genomic_DNA"/>
</dbReference>
<feature type="region of interest" description="Disordered" evidence="16">
    <location>
        <begin position="988"/>
        <end position="1067"/>
    </location>
</feature>
<evidence type="ECO:0000256" key="15">
    <source>
        <dbReference type="RuleBase" id="RU361146"/>
    </source>
</evidence>
<dbReference type="InterPro" id="IPR036412">
    <property type="entry name" value="HAD-like_sf"/>
</dbReference>
<name>A0AAN7Z3L5_9MYCE</name>
<evidence type="ECO:0000256" key="10">
    <source>
        <dbReference type="ARBA" id="ARBA00022842"/>
    </source>
</evidence>
<organism evidence="18 19">
    <name type="scientific">Dictyostelium firmibasis</name>
    <dbReference type="NCBI Taxonomy" id="79012"/>
    <lineage>
        <taxon>Eukaryota</taxon>
        <taxon>Amoebozoa</taxon>
        <taxon>Evosea</taxon>
        <taxon>Eumycetozoa</taxon>
        <taxon>Dictyostelia</taxon>
        <taxon>Dictyosteliales</taxon>
        <taxon>Dictyosteliaceae</taxon>
        <taxon>Dictyostelium</taxon>
    </lineage>
</organism>
<dbReference type="SFLD" id="SFLDS00003">
    <property type="entry name" value="Haloacid_Dehalogenase"/>
    <property type="match status" value="1"/>
</dbReference>
<evidence type="ECO:0000256" key="5">
    <source>
        <dbReference type="ARBA" id="ARBA00022692"/>
    </source>
</evidence>
<dbReference type="InterPro" id="IPR001757">
    <property type="entry name" value="P_typ_ATPase"/>
</dbReference>
<dbReference type="FunFam" id="3.40.50.1000:FF:000018">
    <property type="entry name" value="Calcium-transporting ATPase"/>
    <property type="match status" value="1"/>
</dbReference>
<dbReference type="SUPFAM" id="SSF81653">
    <property type="entry name" value="Calcium ATPase, transduction domain A"/>
    <property type="match status" value="1"/>
</dbReference>
<keyword evidence="3" id="KW-0926">Vacuole</keyword>
<keyword evidence="11" id="KW-1278">Translocase</keyword>
<evidence type="ECO:0000256" key="9">
    <source>
        <dbReference type="ARBA" id="ARBA00022840"/>
    </source>
</evidence>
<dbReference type="SUPFAM" id="SSF81660">
    <property type="entry name" value="Metal cation-transporting ATPase, ATP-binding domain N"/>
    <property type="match status" value="1"/>
</dbReference>
<accession>A0AAN7Z3L5</accession>
<dbReference type="GO" id="GO:0046872">
    <property type="term" value="F:metal ion binding"/>
    <property type="evidence" value="ECO:0007669"/>
    <property type="project" value="UniProtKB-KW"/>
</dbReference>
<feature type="domain" description="Cation-transporting P-type ATPase N-terminal" evidence="17">
    <location>
        <begin position="41"/>
        <end position="116"/>
    </location>
</feature>
<dbReference type="FunFam" id="3.40.1110.10:FF:000045">
    <property type="entry name" value="Calcium-transporting ATPase"/>
    <property type="match status" value="1"/>
</dbReference>
<evidence type="ECO:0000256" key="7">
    <source>
        <dbReference type="ARBA" id="ARBA00022741"/>
    </source>
</evidence>
<evidence type="ECO:0000313" key="19">
    <source>
        <dbReference type="Proteomes" id="UP001344447"/>
    </source>
</evidence>
<dbReference type="PANTHER" id="PTHR24093">
    <property type="entry name" value="CATION TRANSPORTING ATPASE"/>
    <property type="match status" value="1"/>
</dbReference>
<dbReference type="InterPro" id="IPR006068">
    <property type="entry name" value="ATPase_P-typ_cation-transptr_C"/>
</dbReference>
<dbReference type="Gene3D" id="2.70.150.10">
    <property type="entry name" value="Calcium-transporting ATPase, cytoplasmic transduction domain A"/>
    <property type="match status" value="1"/>
</dbReference>
<evidence type="ECO:0000256" key="3">
    <source>
        <dbReference type="ARBA" id="ARBA00022554"/>
    </source>
</evidence>
<evidence type="ECO:0000256" key="12">
    <source>
        <dbReference type="ARBA" id="ARBA00022989"/>
    </source>
</evidence>
<dbReference type="NCBIfam" id="TIGR01494">
    <property type="entry name" value="ATPase_P-type"/>
    <property type="match status" value="3"/>
</dbReference>
<dbReference type="GO" id="GO:0005388">
    <property type="term" value="F:P-type calcium transporter activity"/>
    <property type="evidence" value="ECO:0007669"/>
    <property type="project" value="UniProtKB-EC"/>
</dbReference>
<keyword evidence="19" id="KW-1185">Reference proteome</keyword>
<dbReference type="InterPro" id="IPR008250">
    <property type="entry name" value="ATPase_P-typ_transduc_dom_A_sf"/>
</dbReference>
<protein>
    <recommendedName>
        <fullName evidence="15">Calcium-transporting ATPase</fullName>
        <ecNumber evidence="15">7.2.2.10</ecNumber>
    </recommendedName>
</protein>
<dbReference type="Pfam" id="PF00122">
    <property type="entry name" value="E1-E2_ATPase"/>
    <property type="match status" value="1"/>
</dbReference>
<dbReference type="NCBIfam" id="TIGR01517">
    <property type="entry name" value="ATPase-IIB_Ca"/>
    <property type="match status" value="1"/>
</dbReference>
<comment type="function">
    <text evidence="15">Catalyzes the hydrolysis of ATP coupled with the transport of calcium.</text>
</comment>
<feature type="transmembrane region" description="Helical" evidence="15">
    <location>
        <begin position="947"/>
        <end position="967"/>
    </location>
</feature>
<keyword evidence="2 15" id="KW-0813">Transport</keyword>
<dbReference type="Pfam" id="PF00690">
    <property type="entry name" value="Cation_ATPase_N"/>
    <property type="match status" value="1"/>
</dbReference>
<dbReference type="AlphaFoldDB" id="A0AAN7Z3L5"/>
<dbReference type="GO" id="GO:0016887">
    <property type="term" value="F:ATP hydrolysis activity"/>
    <property type="evidence" value="ECO:0007669"/>
    <property type="project" value="InterPro"/>
</dbReference>
<dbReference type="PRINTS" id="PR00119">
    <property type="entry name" value="CATATPASE"/>
</dbReference>
<feature type="transmembrane region" description="Helical" evidence="15">
    <location>
        <begin position="841"/>
        <end position="858"/>
    </location>
</feature>
<keyword evidence="12 15" id="KW-1133">Transmembrane helix</keyword>
<feature type="transmembrane region" description="Helical" evidence="15">
    <location>
        <begin position="916"/>
        <end position="935"/>
    </location>
</feature>
<dbReference type="SFLD" id="SFLDG00002">
    <property type="entry name" value="C1.7:_P-type_atpase_like"/>
    <property type="match status" value="1"/>
</dbReference>
<reference evidence="18 19" key="1">
    <citation type="submission" date="2023-11" db="EMBL/GenBank/DDBJ databases">
        <title>Dfirmibasis_genome.</title>
        <authorList>
            <person name="Edelbroek B."/>
            <person name="Kjellin J."/>
            <person name="Jerlstrom-Hultqvist J."/>
            <person name="Soderbom F."/>
        </authorList>
    </citation>
    <scope>NUCLEOTIDE SEQUENCE [LARGE SCALE GENOMIC DNA]</scope>
    <source>
        <strain evidence="18 19">TNS-C-14</strain>
    </source>
</reference>
<dbReference type="FunFam" id="2.70.150.10:FF:000028">
    <property type="entry name" value="Calcium-transporting ATPase"/>
    <property type="match status" value="1"/>
</dbReference>
<keyword evidence="13 15" id="KW-0406">Ion transport</keyword>
<evidence type="ECO:0000256" key="11">
    <source>
        <dbReference type="ARBA" id="ARBA00022967"/>
    </source>
</evidence>
<comment type="catalytic activity">
    <reaction evidence="15">
        <text>Ca(2+)(in) + ATP + H2O = Ca(2+)(out) + ADP + phosphate + H(+)</text>
        <dbReference type="Rhea" id="RHEA:18105"/>
        <dbReference type="ChEBI" id="CHEBI:15377"/>
        <dbReference type="ChEBI" id="CHEBI:15378"/>
        <dbReference type="ChEBI" id="CHEBI:29108"/>
        <dbReference type="ChEBI" id="CHEBI:30616"/>
        <dbReference type="ChEBI" id="CHEBI:43474"/>
        <dbReference type="ChEBI" id="CHEBI:456216"/>
        <dbReference type="EC" id="7.2.2.10"/>
    </reaction>
</comment>
<keyword evidence="5 15" id="KW-0812">Transmembrane</keyword>
<dbReference type="EC" id="7.2.2.10" evidence="15"/>
<keyword evidence="4 15" id="KW-0109">Calcium transport</keyword>
<dbReference type="InterPro" id="IPR059000">
    <property type="entry name" value="ATPase_P-type_domA"/>
</dbReference>
<dbReference type="SUPFAM" id="SSF81665">
    <property type="entry name" value="Calcium ATPase, transmembrane domain M"/>
    <property type="match status" value="1"/>
</dbReference>
<feature type="transmembrane region" description="Helical" evidence="15">
    <location>
        <begin position="100"/>
        <end position="121"/>
    </location>
</feature>
<evidence type="ECO:0000256" key="14">
    <source>
        <dbReference type="ARBA" id="ARBA00023136"/>
    </source>
</evidence>
<dbReference type="InterPro" id="IPR004014">
    <property type="entry name" value="ATPase_P-typ_cation-transptr_N"/>
</dbReference>
<keyword evidence="9 15" id="KW-0067">ATP-binding</keyword>
<evidence type="ECO:0000256" key="2">
    <source>
        <dbReference type="ARBA" id="ARBA00022448"/>
    </source>
</evidence>
<feature type="transmembrane region" description="Helical" evidence="15">
    <location>
        <begin position="329"/>
        <end position="355"/>
    </location>
</feature>
<dbReference type="SFLD" id="SFLDF00027">
    <property type="entry name" value="p-type_atpase"/>
    <property type="match status" value="1"/>
</dbReference>
<dbReference type="PROSITE" id="PS00154">
    <property type="entry name" value="ATPASE_E1_E2"/>
    <property type="match status" value="1"/>
</dbReference>
<evidence type="ECO:0000256" key="8">
    <source>
        <dbReference type="ARBA" id="ARBA00022837"/>
    </source>
</evidence>
<dbReference type="GO" id="GO:0005886">
    <property type="term" value="C:plasma membrane"/>
    <property type="evidence" value="ECO:0007669"/>
    <property type="project" value="TreeGrafter"/>
</dbReference>
<dbReference type="CDD" id="cd02081">
    <property type="entry name" value="P-type_ATPase_Ca_PMCA-like"/>
    <property type="match status" value="1"/>
</dbReference>
<evidence type="ECO:0000256" key="13">
    <source>
        <dbReference type="ARBA" id="ARBA00023065"/>
    </source>
</evidence>
<dbReference type="InterPro" id="IPR044492">
    <property type="entry name" value="P_typ_ATPase_HD_dom"/>
</dbReference>
<dbReference type="GO" id="GO:0005774">
    <property type="term" value="C:vacuolar membrane"/>
    <property type="evidence" value="ECO:0007669"/>
    <property type="project" value="UniProtKB-SubCell"/>
</dbReference>
<evidence type="ECO:0000256" key="1">
    <source>
        <dbReference type="ARBA" id="ARBA00004128"/>
    </source>
</evidence>
<keyword evidence="14 15" id="KW-0472">Membrane</keyword>
<dbReference type="Pfam" id="PF13246">
    <property type="entry name" value="Cation_ATPase"/>
    <property type="match status" value="1"/>
</dbReference>
<dbReference type="Pfam" id="PF00689">
    <property type="entry name" value="Cation_ATPase_C"/>
    <property type="match status" value="1"/>
</dbReference>
<evidence type="ECO:0000256" key="4">
    <source>
        <dbReference type="ARBA" id="ARBA00022568"/>
    </source>
</evidence>
<dbReference type="PANTHER" id="PTHR24093:SF369">
    <property type="entry name" value="CALCIUM-TRANSPORTING ATPASE"/>
    <property type="match status" value="1"/>
</dbReference>
<keyword evidence="7 15" id="KW-0547">Nucleotide-binding</keyword>
<feature type="region of interest" description="Disordered" evidence="16">
    <location>
        <begin position="762"/>
        <end position="787"/>
    </location>
</feature>
<dbReference type="Proteomes" id="UP001344447">
    <property type="component" value="Unassembled WGS sequence"/>
</dbReference>
<feature type="compositionally biased region" description="Polar residues" evidence="16">
    <location>
        <begin position="1051"/>
        <end position="1067"/>
    </location>
</feature>
<comment type="similarity">
    <text evidence="15">Belongs to the cation transport ATPase (P-type) (TC 3.A.3) family.</text>
</comment>
<dbReference type="InterPro" id="IPR006408">
    <property type="entry name" value="P-type_ATPase_IIB"/>
</dbReference>
<dbReference type="InterPro" id="IPR018303">
    <property type="entry name" value="ATPase_P-typ_P_site"/>
</dbReference>
<dbReference type="SUPFAM" id="SSF56784">
    <property type="entry name" value="HAD-like"/>
    <property type="match status" value="1"/>
</dbReference>
<proteinExistence type="inferred from homology"/>